<dbReference type="OrthoDB" id="5106486at2759"/>
<keyword evidence="1" id="KW-0677">Repeat</keyword>
<reference evidence="3" key="1">
    <citation type="submission" date="2020-11" db="EMBL/GenBank/DDBJ databases">
        <authorList>
            <consortium name="DOE Joint Genome Institute"/>
            <person name="Ahrendt S."/>
            <person name="Riley R."/>
            <person name="Andreopoulos W."/>
            <person name="Labutti K."/>
            <person name="Pangilinan J."/>
            <person name="Ruiz-Duenas F.J."/>
            <person name="Barrasa J.M."/>
            <person name="Sanchez-Garcia M."/>
            <person name="Camarero S."/>
            <person name="Miyauchi S."/>
            <person name="Serrano A."/>
            <person name="Linde D."/>
            <person name="Babiker R."/>
            <person name="Drula E."/>
            <person name="Ayuso-Fernandez I."/>
            <person name="Pacheco R."/>
            <person name="Padilla G."/>
            <person name="Ferreira P."/>
            <person name="Barriuso J."/>
            <person name="Kellner H."/>
            <person name="Castanera R."/>
            <person name="Alfaro M."/>
            <person name="Ramirez L."/>
            <person name="Pisabarro A.G."/>
            <person name="Kuo A."/>
            <person name="Tritt A."/>
            <person name="Lipzen A."/>
            <person name="He G."/>
            <person name="Yan M."/>
            <person name="Ng V."/>
            <person name="Cullen D."/>
            <person name="Martin F."/>
            <person name="Rosso M.-N."/>
            <person name="Henrissat B."/>
            <person name="Hibbett D."/>
            <person name="Martinez A.T."/>
            <person name="Grigoriev I.V."/>
        </authorList>
    </citation>
    <scope>NUCLEOTIDE SEQUENCE</scope>
    <source>
        <strain evidence="3">CBS 247.69</strain>
    </source>
</reference>
<evidence type="ECO:0000256" key="1">
    <source>
        <dbReference type="ARBA" id="ARBA00022737"/>
    </source>
</evidence>
<dbReference type="EMBL" id="MU150295">
    <property type="protein sequence ID" value="KAF9460657.1"/>
    <property type="molecule type" value="Genomic_DNA"/>
</dbReference>
<accession>A0A9P6CCH7</accession>
<dbReference type="SUPFAM" id="SSF52540">
    <property type="entry name" value="P-loop containing nucleoside triphosphate hydrolases"/>
    <property type="match status" value="1"/>
</dbReference>
<dbReference type="Gene3D" id="3.40.50.300">
    <property type="entry name" value="P-loop containing nucleotide triphosphate hydrolases"/>
    <property type="match status" value="1"/>
</dbReference>
<feature type="domain" description="Nephrocystin 3-like N-terminal" evidence="2">
    <location>
        <begin position="25"/>
        <end position="125"/>
    </location>
</feature>
<dbReference type="InterPro" id="IPR027417">
    <property type="entry name" value="P-loop_NTPase"/>
</dbReference>
<proteinExistence type="predicted"/>
<feature type="non-terminal residue" evidence="3">
    <location>
        <position position="127"/>
    </location>
</feature>
<evidence type="ECO:0000313" key="4">
    <source>
        <dbReference type="Proteomes" id="UP000807353"/>
    </source>
</evidence>
<evidence type="ECO:0000259" key="2">
    <source>
        <dbReference type="Pfam" id="PF24883"/>
    </source>
</evidence>
<dbReference type="Pfam" id="PF24883">
    <property type="entry name" value="NPHP3_N"/>
    <property type="match status" value="1"/>
</dbReference>
<gene>
    <name evidence="3" type="ORF">BDZ94DRAFT_1116679</name>
</gene>
<dbReference type="AlphaFoldDB" id="A0A9P6CCH7"/>
<feature type="non-terminal residue" evidence="3">
    <location>
        <position position="1"/>
    </location>
</feature>
<keyword evidence="4" id="KW-1185">Reference proteome</keyword>
<evidence type="ECO:0000313" key="3">
    <source>
        <dbReference type="EMBL" id="KAF9460657.1"/>
    </source>
</evidence>
<organism evidence="3 4">
    <name type="scientific">Collybia nuda</name>
    <dbReference type="NCBI Taxonomy" id="64659"/>
    <lineage>
        <taxon>Eukaryota</taxon>
        <taxon>Fungi</taxon>
        <taxon>Dikarya</taxon>
        <taxon>Basidiomycota</taxon>
        <taxon>Agaricomycotina</taxon>
        <taxon>Agaricomycetes</taxon>
        <taxon>Agaricomycetidae</taxon>
        <taxon>Agaricales</taxon>
        <taxon>Tricholomatineae</taxon>
        <taxon>Clitocybaceae</taxon>
        <taxon>Collybia</taxon>
    </lineage>
</organism>
<comment type="caution">
    <text evidence="3">The sequence shown here is derived from an EMBL/GenBank/DDBJ whole genome shotgun (WGS) entry which is preliminary data.</text>
</comment>
<sequence length="127" mass="13898">ASHDSQARHPPPRCVPGTRLDTLKEIFDWIALGNEQILWISGPAGTGKTAIAQKIAEACAKNSTLAGSFFFYQGATGRDSAEHLIPSIVHQLAMRMPHQRGQIGGIVENDLSVLHKPLRLQIQRLIL</sequence>
<dbReference type="InterPro" id="IPR056884">
    <property type="entry name" value="NPHP3-like_N"/>
</dbReference>
<name>A0A9P6CCH7_9AGAR</name>
<dbReference type="Proteomes" id="UP000807353">
    <property type="component" value="Unassembled WGS sequence"/>
</dbReference>
<protein>
    <recommendedName>
        <fullName evidence="2">Nephrocystin 3-like N-terminal domain-containing protein</fullName>
    </recommendedName>
</protein>